<sequence length="140" mass="16373">MNRFYVPDFIPTISPVKKGVLINSHLSRNMKTDLDRELATRQLEFEALQKIKQEEREYILKFNEYMKSRHNSGSVRMIGTKLSRQNGLPPIRKKKSQSPYVKKLIEIDYYTLKGNGIGSKKAHTPKQLRPTMSEYTQKLD</sequence>
<dbReference type="Proteomes" id="UP000187209">
    <property type="component" value="Unassembled WGS sequence"/>
</dbReference>
<dbReference type="EMBL" id="MPUH01000060">
    <property type="protein sequence ID" value="OMJ92506.1"/>
    <property type="molecule type" value="Genomic_DNA"/>
</dbReference>
<evidence type="ECO:0000313" key="3">
    <source>
        <dbReference type="Proteomes" id="UP000187209"/>
    </source>
</evidence>
<gene>
    <name evidence="2" type="ORF">SteCoe_4746</name>
</gene>
<proteinExistence type="predicted"/>
<name>A0A1R2CU01_9CILI</name>
<keyword evidence="3" id="KW-1185">Reference proteome</keyword>
<dbReference type="AlphaFoldDB" id="A0A1R2CU01"/>
<protein>
    <submittedName>
        <fullName evidence="2">Uncharacterized protein</fullName>
    </submittedName>
</protein>
<evidence type="ECO:0000256" key="1">
    <source>
        <dbReference type="SAM" id="MobiDB-lite"/>
    </source>
</evidence>
<accession>A0A1R2CU01</accession>
<feature type="region of interest" description="Disordered" evidence="1">
    <location>
        <begin position="76"/>
        <end position="95"/>
    </location>
</feature>
<reference evidence="2 3" key="1">
    <citation type="submission" date="2016-11" db="EMBL/GenBank/DDBJ databases">
        <title>The macronuclear genome of Stentor coeruleus: a giant cell with tiny introns.</title>
        <authorList>
            <person name="Slabodnick M."/>
            <person name="Ruby J.G."/>
            <person name="Reiff S.B."/>
            <person name="Swart E.C."/>
            <person name="Gosai S."/>
            <person name="Prabakaran S."/>
            <person name="Witkowska E."/>
            <person name="Larue G.E."/>
            <person name="Fisher S."/>
            <person name="Freeman R.M."/>
            <person name="Gunawardena J."/>
            <person name="Chu W."/>
            <person name="Stover N.A."/>
            <person name="Gregory B.D."/>
            <person name="Nowacki M."/>
            <person name="Derisi J."/>
            <person name="Roy S.W."/>
            <person name="Marshall W.F."/>
            <person name="Sood P."/>
        </authorList>
    </citation>
    <scope>NUCLEOTIDE SEQUENCE [LARGE SCALE GENOMIC DNA]</scope>
    <source>
        <strain evidence="2">WM001</strain>
    </source>
</reference>
<organism evidence="2 3">
    <name type="scientific">Stentor coeruleus</name>
    <dbReference type="NCBI Taxonomy" id="5963"/>
    <lineage>
        <taxon>Eukaryota</taxon>
        <taxon>Sar</taxon>
        <taxon>Alveolata</taxon>
        <taxon>Ciliophora</taxon>
        <taxon>Postciliodesmatophora</taxon>
        <taxon>Heterotrichea</taxon>
        <taxon>Heterotrichida</taxon>
        <taxon>Stentoridae</taxon>
        <taxon>Stentor</taxon>
    </lineage>
</organism>
<comment type="caution">
    <text evidence="2">The sequence shown here is derived from an EMBL/GenBank/DDBJ whole genome shotgun (WGS) entry which is preliminary data.</text>
</comment>
<evidence type="ECO:0000313" key="2">
    <source>
        <dbReference type="EMBL" id="OMJ92506.1"/>
    </source>
</evidence>
<feature type="region of interest" description="Disordered" evidence="1">
    <location>
        <begin position="115"/>
        <end position="140"/>
    </location>
</feature>